<feature type="domain" description="MACPF-like" evidence="2">
    <location>
        <begin position="194"/>
        <end position="351"/>
    </location>
</feature>
<comment type="caution">
    <text evidence="3">The sequence shown here is derived from an EMBL/GenBank/DDBJ whole genome shotgun (WGS) entry which is preliminary data.</text>
</comment>
<dbReference type="AlphaFoldDB" id="A0A8K0RJ21"/>
<proteinExistence type="predicted"/>
<evidence type="ECO:0000313" key="4">
    <source>
        <dbReference type="Proteomes" id="UP000813427"/>
    </source>
</evidence>
<evidence type="ECO:0000256" key="1">
    <source>
        <dbReference type="SAM" id="MobiDB-lite"/>
    </source>
</evidence>
<name>A0A8K0RJ21_9HYPO</name>
<evidence type="ECO:0000259" key="2">
    <source>
        <dbReference type="Pfam" id="PF22693"/>
    </source>
</evidence>
<reference evidence="3" key="1">
    <citation type="journal article" date="2021" name="Nat. Commun.">
        <title>Genetic determinants of endophytism in the Arabidopsis root mycobiome.</title>
        <authorList>
            <person name="Mesny F."/>
            <person name="Miyauchi S."/>
            <person name="Thiergart T."/>
            <person name="Pickel B."/>
            <person name="Atanasova L."/>
            <person name="Karlsson M."/>
            <person name="Huettel B."/>
            <person name="Barry K.W."/>
            <person name="Haridas S."/>
            <person name="Chen C."/>
            <person name="Bauer D."/>
            <person name="Andreopoulos W."/>
            <person name="Pangilinan J."/>
            <person name="LaButti K."/>
            <person name="Riley R."/>
            <person name="Lipzen A."/>
            <person name="Clum A."/>
            <person name="Drula E."/>
            <person name="Henrissat B."/>
            <person name="Kohler A."/>
            <person name="Grigoriev I.V."/>
            <person name="Martin F.M."/>
            <person name="Hacquard S."/>
        </authorList>
    </citation>
    <scope>NUCLEOTIDE SEQUENCE</scope>
    <source>
        <strain evidence="3">MPI-SDFR-AT-0068</strain>
    </source>
</reference>
<dbReference type="InterPro" id="IPR054586">
    <property type="entry name" value="MACPF_1_fungal"/>
</dbReference>
<feature type="compositionally biased region" description="Polar residues" evidence="1">
    <location>
        <begin position="77"/>
        <end position="87"/>
    </location>
</feature>
<protein>
    <recommendedName>
        <fullName evidence="2">MACPF-like domain-containing protein</fullName>
    </recommendedName>
</protein>
<accession>A0A8K0RJ21</accession>
<feature type="region of interest" description="Disordered" evidence="1">
    <location>
        <begin position="77"/>
        <end position="102"/>
    </location>
</feature>
<dbReference type="Proteomes" id="UP000813427">
    <property type="component" value="Unassembled WGS sequence"/>
</dbReference>
<dbReference type="Pfam" id="PF22693">
    <property type="entry name" value="MACPF_1"/>
    <property type="match status" value="1"/>
</dbReference>
<keyword evidence="4" id="KW-1185">Reference proteome</keyword>
<sequence length="765" mass="84663">MASVTAGDYLTPAELDEMQWNIVLSNCNAMHGWKFDLNTMSVKRAPQPAFKLRKGLNLSMDSESALGSQDVSQTLKSDVNISKTKGSSDAGDTGGEEVSTKKSPAVPFLCKRKKPDAIPSFCVVDDSKVDVTVVSSTLEESMAKNNFTGSSFEVGGSGSFLGIGFGGSMGTAQRQESGTGNKSTDIETLMVGNYRFPRASVFLRAEDLEPTESLAAAIEKVRITKSLDQLKALYDNYGHFFCEEVLIGGRLQTTRVTTVKDTYSMSRAKSQFKTEVGAAISIPLIASINTKYSKESGNDQETSQQQTSSRDAIAFEATGGNTILATNPPLWTESVLDYRNWRVIERSGLTPLGHVLGRCSTVEVKQARTWFSQAVPSLSKYIAIPESRVIQVRLKLNSKIPQLSHPENQLFDREVCHYLGHQYGKCVHPVRVGLSRKEYVPQTTKTVTQFSNIIITDITTVLKEEFKHEEISLFTPARFHAPVALPYQDIYFRDGVTEDDYRETVWNMIVPYGEWLQQDSLVMLTSASGIRHSDNVWLTVFRNAQGHLMPAMTSSGDASFWRVRKVNTGRELSEGDTIKLTWRFSDQTAGFRDFYGDSFGRRTFSKPPDVNEDEIHLKLPFPGFQRTAGRDQKQEESAGLAMIMSVVEKDQPFLQGLAISSKAQEGSQTPTYNLHDVTFRIDLVGNAGLGELKDYMTRGLNQSLSQMVTGLTPEQIEGQETQRIIDDALAKIDHVGIALFGSLFQMMSSPAKMIISKSAGFYTGT</sequence>
<gene>
    <name evidence="3" type="ORF">BKA59DRAFT_409045</name>
</gene>
<organism evidence="3 4">
    <name type="scientific">Fusarium tricinctum</name>
    <dbReference type="NCBI Taxonomy" id="61284"/>
    <lineage>
        <taxon>Eukaryota</taxon>
        <taxon>Fungi</taxon>
        <taxon>Dikarya</taxon>
        <taxon>Ascomycota</taxon>
        <taxon>Pezizomycotina</taxon>
        <taxon>Sordariomycetes</taxon>
        <taxon>Hypocreomycetidae</taxon>
        <taxon>Hypocreales</taxon>
        <taxon>Nectriaceae</taxon>
        <taxon>Fusarium</taxon>
        <taxon>Fusarium tricinctum species complex</taxon>
    </lineage>
</organism>
<evidence type="ECO:0000313" key="3">
    <source>
        <dbReference type="EMBL" id="KAH7231035.1"/>
    </source>
</evidence>
<dbReference type="OrthoDB" id="2562973at2759"/>
<dbReference type="EMBL" id="JAGPXF010000009">
    <property type="protein sequence ID" value="KAH7231035.1"/>
    <property type="molecule type" value="Genomic_DNA"/>
</dbReference>